<evidence type="ECO:0000313" key="10">
    <source>
        <dbReference type="Proteomes" id="UP000095563"/>
    </source>
</evidence>
<accession>A0A174TKK9</accession>
<dbReference type="GO" id="GO:0051117">
    <property type="term" value="F:ATPase binding"/>
    <property type="evidence" value="ECO:0007669"/>
    <property type="project" value="TreeGrafter"/>
</dbReference>
<feature type="transmembrane region" description="Helical" evidence="8">
    <location>
        <begin position="582"/>
        <end position="605"/>
    </location>
</feature>
<keyword evidence="4 8" id="KW-0812">Transmembrane</keyword>
<keyword evidence="3" id="KW-0813">Transport</keyword>
<dbReference type="GO" id="GO:0046961">
    <property type="term" value="F:proton-transporting ATPase activity, rotational mechanism"/>
    <property type="evidence" value="ECO:0007669"/>
    <property type="project" value="InterPro"/>
</dbReference>
<sequence>MAIVKMNKFTLLAFESKKDILLEKLQGFSEVEFINLQNEDYLEDHEELKELMKDSVDSKYARSEEDLSKVRFTLEFLKKYVPQKSGLKAMREGKRALTLEELKAEVEKSAWEELYEKVKEKDVHLANLDNEKTKLEGEIDSLKPLEGLDVSFEELNGMNTPYFLGSVAKQYEDELVSGLSKGYIEIISRDNQDVYFLALANREDKEEIEEVLRGFGFSAFKTERTETPIKVIHTNMDRIEKIEGEKFLIKEELSALDEEVKYLELAYEYYHNEYTRTLVNTNFLKTDKVSLIQGWVAYSDNDELTKIVKDTLGEDYYLSFAEVKDEEIDDVPIRLKNNDLNKSFENITEMYSLPRYNEIDPTPLLAPFFLIFFGMMVADAGYGLLILIGSLVALKVFNLDDSQKQFAKFFMYLSIPTIIFGFIYGSFFGDFINLDGVKLIDPSKDVNTILVASVVFGVIQIFFGLGIKAYVLIRDGRPLDALYDVGSWVLTLVSIGVFAMGSGSIATIGKYGMIVGMIAIVLTQGRHMKSVGGKLGQGLYALYGITGYVGDLVSYTRLMALGLAGGSIAGALNLIIGMFPTVALIILGPVIFILAHIFNLGLSLLGGYVHTCRLEYVEYFSKFYEGGGRPFEPFKTLDKFIKIKK</sequence>
<dbReference type="Pfam" id="PF01496">
    <property type="entry name" value="V_ATPase_I"/>
    <property type="match status" value="1"/>
</dbReference>
<feature type="transmembrane region" description="Helical" evidence="8">
    <location>
        <begin position="485"/>
        <end position="502"/>
    </location>
</feature>
<feature type="transmembrane region" description="Helical" evidence="8">
    <location>
        <begin position="364"/>
        <end position="397"/>
    </location>
</feature>
<feature type="transmembrane region" description="Helical" evidence="8">
    <location>
        <begin position="409"/>
        <end position="429"/>
    </location>
</feature>
<keyword evidence="7 8" id="KW-0472">Membrane</keyword>
<evidence type="ECO:0000256" key="6">
    <source>
        <dbReference type="ARBA" id="ARBA00023065"/>
    </source>
</evidence>
<dbReference type="PANTHER" id="PTHR11629">
    <property type="entry name" value="VACUOLAR PROTON ATPASES"/>
    <property type="match status" value="1"/>
</dbReference>
<keyword evidence="6" id="KW-0406">Ion transport</keyword>
<comment type="similarity">
    <text evidence="2">Belongs to the V-ATPase 116 kDa subunit family.</text>
</comment>
<gene>
    <name evidence="9" type="ORF">ERS852568_01803</name>
</gene>
<evidence type="ECO:0000256" key="3">
    <source>
        <dbReference type="ARBA" id="ARBA00022448"/>
    </source>
</evidence>
<dbReference type="EMBL" id="CZBO01000003">
    <property type="protein sequence ID" value="CUQ07930.1"/>
    <property type="molecule type" value="Genomic_DNA"/>
</dbReference>
<evidence type="ECO:0000256" key="1">
    <source>
        <dbReference type="ARBA" id="ARBA00004141"/>
    </source>
</evidence>
<evidence type="ECO:0000256" key="2">
    <source>
        <dbReference type="ARBA" id="ARBA00009904"/>
    </source>
</evidence>
<dbReference type="GO" id="GO:0033179">
    <property type="term" value="C:proton-transporting V-type ATPase, V0 domain"/>
    <property type="evidence" value="ECO:0007669"/>
    <property type="project" value="InterPro"/>
</dbReference>
<dbReference type="GO" id="GO:0007035">
    <property type="term" value="P:vacuolar acidification"/>
    <property type="evidence" value="ECO:0007669"/>
    <property type="project" value="TreeGrafter"/>
</dbReference>
<dbReference type="RefSeq" id="WP_055207699.1">
    <property type="nucleotide sequence ID" value="NZ_CZBO01000003.1"/>
</dbReference>
<evidence type="ECO:0000256" key="4">
    <source>
        <dbReference type="ARBA" id="ARBA00022692"/>
    </source>
</evidence>
<keyword evidence="5 8" id="KW-1133">Transmembrane helix</keyword>
<evidence type="ECO:0000256" key="8">
    <source>
        <dbReference type="SAM" id="Phobius"/>
    </source>
</evidence>
<evidence type="ECO:0000313" key="9">
    <source>
        <dbReference type="EMBL" id="CUQ07930.1"/>
    </source>
</evidence>
<proteinExistence type="inferred from homology"/>
<organism evidence="9 10">
    <name type="scientific">Clostridium baratii</name>
    <dbReference type="NCBI Taxonomy" id="1561"/>
    <lineage>
        <taxon>Bacteria</taxon>
        <taxon>Bacillati</taxon>
        <taxon>Bacillota</taxon>
        <taxon>Clostridia</taxon>
        <taxon>Eubacteriales</taxon>
        <taxon>Clostridiaceae</taxon>
        <taxon>Clostridium</taxon>
    </lineage>
</organism>
<dbReference type="AlphaFoldDB" id="A0A174TKK9"/>
<dbReference type="PANTHER" id="PTHR11629:SF63">
    <property type="entry name" value="V-TYPE PROTON ATPASE SUBUNIT A"/>
    <property type="match status" value="1"/>
</dbReference>
<dbReference type="Proteomes" id="UP000095563">
    <property type="component" value="Unassembled WGS sequence"/>
</dbReference>
<feature type="transmembrane region" description="Helical" evidence="8">
    <location>
        <begin position="508"/>
        <end position="525"/>
    </location>
</feature>
<comment type="subcellular location">
    <subcellularLocation>
        <location evidence="1">Membrane</location>
        <topology evidence="1">Multi-pass membrane protein</topology>
    </subcellularLocation>
</comment>
<feature type="transmembrane region" description="Helical" evidence="8">
    <location>
        <begin position="558"/>
        <end position="576"/>
    </location>
</feature>
<name>A0A174TKK9_9CLOT</name>
<protein>
    <submittedName>
        <fullName evidence="9">V-type ATP synthase subunit I</fullName>
    </submittedName>
</protein>
<dbReference type="GO" id="GO:0016471">
    <property type="term" value="C:vacuolar proton-transporting V-type ATPase complex"/>
    <property type="evidence" value="ECO:0007669"/>
    <property type="project" value="TreeGrafter"/>
</dbReference>
<evidence type="ECO:0000256" key="7">
    <source>
        <dbReference type="ARBA" id="ARBA00023136"/>
    </source>
</evidence>
<feature type="transmembrane region" description="Helical" evidence="8">
    <location>
        <begin position="449"/>
        <end position="473"/>
    </location>
</feature>
<evidence type="ECO:0000256" key="5">
    <source>
        <dbReference type="ARBA" id="ARBA00022989"/>
    </source>
</evidence>
<dbReference type="InterPro" id="IPR002490">
    <property type="entry name" value="V-ATPase_116kDa_su"/>
</dbReference>
<reference evidence="9 10" key="1">
    <citation type="submission" date="2015-09" db="EMBL/GenBank/DDBJ databases">
        <authorList>
            <consortium name="Pathogen Informatics"/>
        </authorList>
    </citation>
    <scope>NUCLEOTIDE SEQUENCE [LARGE SCALE GENOMIC DNA]</scope>
    <source>
        <strain evidence="9 10">2789STDY5834956</strain>
    </source>
</reference>